<keyword evidence="6 17" id="KW-0548">Nucleotidyltransferase</keyword>
<dbReference type="InterPro" id="IPR019760">
    <property type="entry name" value="DNA-dir_DNA_pol_A_CS"/>
</dbReference>
<dbReference type="Pfam" id="PF00476">
    <property type="entry name" value="DNA_pol_A"/>
    <property type="match status" value="1"/>
</dbReference>
<evidence type="ECO:0000256" key="14">
    <source>
        <dbReference type="ARBA" id="ARBA00023204"/>
    </source>
</evidence>
<dbReference type="GO" id="GO:0006302">
    <property type="term" value="P:double-strand break repair"/>
    <property type="evidence" value="ECO:0007669"/>
    <property type="project" value="TreeGrafter"/>
</dbReference>
<dbReference type="Pfam" id="PF01612">
    <property type="entry name" value="DNA_pol_A_exo1"/>
    <property type="match status" value="1"/>
</dbReference>
<evidence type="ECO:0000256" key="7">
    <source>
        <dbReference type="ARBA" id="ARBA00022705"/>
    </source>
</evidence>
<dbReference type="FunFam" id="3.30.420.10:FF:000026">
    <property type="entry name" value="DNA polymerase I"/>
    <property type="match status" value="1"/>
</dbReference>
<evidence type="ECO:0000256" key="5">
    <source>
        <dbReference type="ARBA" id="ARBA00022679"/>
    </source>
</evidence>
<dbReference type="GO" id="GO:0003887">
    <property type="term" value="F:DNA-directed DNA polymerase activity"/>
    <property type="evidence" value="ECO:0007669"/>
    <property type="project" value="UniProtKB-UniRule"/>
</dbReference>
<keyword evidence="8" id="KW-0540">Nuclease</keyword>
<dbReference type="Pfam" id="PF02739">
    <property type="entry name" value="5_3_exonuc_N"/>
    <property type="match status" value="1"/>
</dbReference>
<evidence type="ECO:0000259" key="20">
    <source>
        <dbReference type="SMART" id="SM00482"/>
    </source>
</evidence>
<dbReference type="SMART" id="SM00474">
    <property type="entry name" value="35EXOc"/>
    <property type="match status" value="1"/>
</dbReference>
<keyword evidence="9 17" id="KW-0227">DNA damage</keyword>
<gene>
    <name evidence="17 21" type="primary">polA</name>
    <name evidence="21" type="ORF">AQUSIP_22250</name>
</gene>
<feature type="domain" description="5'-3' exonuclease" evidence="19">
    <location>
        <begin position="6"/>
        <end position="260"/>
    </location>
</feature>
<evidence type="ECO:0000256" key="8">
    <source>
        <dbReference type="ARBA" id="ARBA00022722"/>
    </source>
</evidence>
<dbReference type="CDD" id="cd08637">
    <property type="entry name" value="DNA_pol_A_pol_I_C"/>
    <property type="match status" value="1"/>
</dbReference>
<dbReference type="CDD" id="cd09859">
    <property type="entry name" value="PIN_53EXO"/>
    <property type="match status" value="1"/>
</dbReference>
<dbReference type="InterPro" id="IPR001098">
    <property type="entry name" value="DNA-dir_DNA_pol_A_palm_dom"/>
</dbReference>
<dbReference type="EC" id="2.7.7.7" evidence="3 16"/>
<dbReference type="SUPFAM" id="SSF88723">
    <property type="entry name" value="PIN domain-like"/>
    <property type="match status" value="1"/>
</dbReference>
<dbReference type="Gene3D" id="1.20.1060.10">
    <property type="entry name" value="Taq DNA Polymerase, Chain T, domain 4"/>
    <property type="match status" value="1"/>
</dbReference>
<dbReference type="GO" id="GO:0008409">
    <property type="term" value="F:5'-3' exonuclease activity"/>
    <property type="evidence" value="ECO:0007669"/>
    <property type="project" value="UniProtKB-UniRule"/>
</dbReference>
<organism evidence="21 22">
    <name type="scientific">Aquicella siphonis</name>
    <dbReference type="NCBI Taxonomy" id="254247"/>
    <lineage>
        <taxon>Bacteria</taxon>
        <taxon>Pseudomonadati</taxon>
        <taxon>Pseudomonadota</taxon>
        <taxon>Gammaproteobacteria</taxon>
        <taxon>Legionellales</taxon>
        <taxon>Coxiellaceae</taxon>
        <taxon>Aquicella</taxon>
    </lineage>
</organism>
<keyword evidence="13 17" id="KW-0238">DNA-binding</keyword>
<dbReference type="SUPFAM" id="SSF53098">
    <property type="entry name" value="Ribonuclease H-like"/>
    <property type="match status" value="1"/>
</dbReference>
<comment type="subunit">
    <text evidence="2">Single-chain monomer with multiple functions.</text>
</comment>
<proteinExistence type="inferred from homology"/>
<dbReference type="Pfam" id="PF01367">
    <property type="entry name" value="5_3_exonuc"/>
    <property type="match status" value="1"/>
</dbReference>
<accession>A0A5E4PK62</accession>
<name>A0A5E4PK62_9COXI</name>
<evidence type="ECO:0000256" key="12">
    <source>
        <dbReference type="ARBA" id="ARBA00022932"/>
    </source>
</evidence>
<evidence type="ECO:0000259" key="18">
    <source>
        <dbReference type="SMART" id="SM00474"/>
    </source>
</evidence>
<dbReference type="SMART" id="SM00475">
    <property type="entry name" value="53EXOc"/>
    <property type="match status" value="1"/>
</dbReference>
<dbReference type="Gene3D" id="3.30.420.10">
    <property type="entry name" value="Ribonuclease H-like superfamily/Ribonuclease H"/>
    <property type="match status" value="1"/>
</dbReference>
<keyword evidence="12 17" id="KW-0239">DNA-directed DNA polymerase</keyword>
<evidence type="ECO:0000256" key="10">
    <source>
        <dbReference type="ARBA" id="ARBA00022801"/>
    </source>
</evidence>
<dbReference type="InterPro" id="IPR018320">
    <property type="entry name" value="DNA_polymerase_1"/>
</dbReference>
<evidence type="ECO:0000256" key="11">
    <source>
        <dbReference type="ARBA" id="ARBA00022839"/>
    </source>
</evidence>
<protein>
    <recommendedName>
        <fullName evidence="4 16">DNA polymerase I</fullName>
        <ecNumber evidence="3 16">2.7.7.7</ecNumber>
    </recommendedName>
</protein>
<dbReference type="PANTHER" id="PTHR10133">
    <property type="entry name" value="DNA POLYMERASE I"/>
    <property type="match status" value="1"/>
</dbReference>
<keyword evidence="14 17" id="KW-0234">DNA repair</keyword>
<comment type="function">
    <text evidence="17">In addition to polymerase activity, this DNA polymerase exhibits 3'-5' and 5'-3' exonuclease activity.</text>
</comment>
<dbReference type="InterPro" id="IPR043502">
    <property type="entry name" value="DNA/RNA_pol_sf"/>
</dbReference>
<dbReference type="SMART" id="SM00482">
    <property type="entry name" value="POLAc"/>
    <property type="match status" value="1"/>
</dbReference>
<evidence type="ECO:0000256" key="16">
    <source>
        <dbReference type="NCBIfam" id="TIGR00593"/>
    </source>
</evidence>
<dbReference type="PRINTS" id="PR00868">
    <property type="entry name" value="DNAPOLI"/>
</dbReference>
<dbReference type="InterPro" id="IPR029060">
    <property type="entry name" value="PIN-like_dom_sf"/>
</dbReference>
<comment type="similarity">
    <text evidence="1 17">Belongs to the DNA polymerase type-A family.</text>
</comment>
<evidence type="ECO:0000256" key="15">
    <source>
        <dbReference type="ARBA" id="ARBA00049244"/>
    </source>
</evidence>
<keyword evidence="10 17" id="KW-0378">Hydrolase</keyword>
<dbReference type="InterPro" id="IPR002298">
    <property type="entry name" value="DNA_polymerase_A"/>
</dbReference>
<dbReference type="KEGG" id="asip:AQUSIP_22250"/>
<dbReference type="Gene3D" id="3.40.50.1010">
    <property type="entry name" value="5'-nuclease"/>
    <property type="match status" value="1"/>
</dbReference>
<dbReference type="SUPFAM" id="SSF56672">
    <property type="entry name" value="DNA/RNA polymerases"/>
    <property type="match status" value="1"/>
</dbReference>
<feature type="domain" description="3'-5' exonuclease" evidence="18">
    <location>
        <begin position="298"/>
        <end position="485"/>
    </location>
</feature>
<evidence type="ECO:0000256" key="9">
    <source>
        <dbReference type="ARBA" id="ARBA00022763"/>
    </source>
</evidence>
<dbReference type="SUPFAM" id="SSF47807">
    <property type="entry name" value="5' to 3' exonuclease, C-terminal subdomain"/>
    <property type="match status" value="1"/>
</dbReference>
<evidence type="ECO:0000256" key="13">
    <source>
        <dbReference type="ARBA" id="ARBA00023125"/>
    </source>
</evidence>
<dbReference type="PANTHER" id="PTHR10133:SF27">
    <property type="entry name" value="DNA POLYMERASE NU"/>
    <property type="match status" value="1"/>
</dbReference>
<dbReference type="InterPro" id="IPR036397">
    <property type="entry name" value="RNaseH_sf"/>
</dbReference>
<dbReference type="GO" id="GO:0003677">
    <property type="term" value="F:DNA binding"/>
    <property type="evidence" value="ECO:0007669"/>
    <property type="project" value="UniProtKB-UniRule"/>
</dbReference>
<dbReference type="SMART" id="SM00279">
    <property type="entry name" value="HhH2"/>
    <property type="match status" value="1"/>
</dbReference>
<keyword evidence="5 17" id="KW-0808">Transferase</keyword>
<feature type="domain" description="DNA-directed DNA polymerase family A palm" evidence="20">
    <location>
        <begin position="654"/>
        <end position="860"/>
    </location>
</feature>
<dbReference type="OrthoDB" id="9806424at2"/>
<evidence type="ECO:0000256" key="1">
    <source>
        <dbReference type="ARBA" id="ARBA00007705"/>
    </source>
</evidence>
<dbReference type="FunFam" id="3.40.50.1010:FF:000001">
    <property type="entry name" value="DNA polymerase I"/>
    <property type="match status" value="1"/>
</dbReference>
<dbReference type="InterPro" id="IPR020046">
    <property type="entry name" value="5-3_exonucl_a-hlix_arch_N"/>
</dbReference>
<comment type="catalytic activity">
    <reaction evidence="15 17">
        <text>DNA(n) + a 2'-deoxyribonucleoside 5'-triphosphate = DNA(n+1) + diphosphate</text>
        <dbReference type="Rhea" id="RHEA:22508"/>
        <dbReference type="Rhea" id="RHEA-COMP:17339"/>
        <dbReference type="Rhea" id="RHEA-COMP:17340"/>
        <dbReference type="ChEBI" id="CHEBI:33019"/>
        <dbReference type="ChEBI" id="CHEBI:61560"/>
        <dbReference type="ChEBI" id="CHEBI:173112"/>
        <dbReference type="EC" id="2.7.7.7"/>
    </reaction>
</comment>
<evidence type="ECO:0000256" key="4">
    <source>
        <dbReference type="ARBA" id="ARBA00020311"/>
    </source>
</evidence>
<dbReference type="InterPro" id="IPR008918">
    <property type="entry name" value="HhH2"/>
</dbReference>
<dbReference type="InterPro" id="IPR012337">
    <property type="entry name" value="RNaseH-like_sf"/>
</dbReference>
<dbReference type="PROSITE" id="PS00447">
    <property type="entry name" value="DNA_POLYMERASE_A"/>
    <property type="match status" value="1"/>
</dbReference>
<evidence type="ECO:0000259" key="19">
    <source>
        <dbReference type="SMART" id="SM00475"/>
    </source>
</evidence>
<dbReference type="RefSeq" id="WP_148340179.1">
    <property type="nucleotide sequence ID" value="NZ_LR699119.1"/>
</dbReference>
<dbReference type="InterPro" id="IPR036279">
    <property type="entry name" value="5-3_exonuclease_C_sf"/>
</dbReference>
<dbReference type="AlphaFoldDB" id="A0A5E4PK62"/>
<keyword evidence="11 17" id="KW-0269">Exonuclease</keyword>
<dbReference type="GO" id="GO:0008408">
    <property type="term" value="F:3'-5' exonuclease activity"/>
    <property type="evidence" value="ECO:0007669"/>
    <property type="project" value="UniProtKB-UniRule"/>
</dbReference>
<dbReference type="NCBIfam" id="TIGR00593">
    <property type="entry name" value="pola"/>
    <property type="match status" value="1"/>
</dbReference>
<dbReference type="GO" id="GO:0006261">
    <property type="term" value="P:DNA-templated DNA replication"/>
    <property type="evidence" value="ECO:0007669"/>
    <property type="project" value="UniProtKB-UniRule"/>
</dbReference>
<evidence type="ECO:0000313" key="22">
    <source>
        <dbReference type="Proteomes" id="UP000324194"/>
    </source>
</evidence>
<dbReference type="CDD" id="cd09898">
    <property type="entry name" value="H3TH_53EXO"/>
    <property type="match status" value="1"/>
</dbReference>
<evidence type="ECO:0000256" key="2">
    <source>
        <dbReference type="ARBA" id="ARBA00011541"/>
    </source>
</evidence>
<evidence type="ECO:0000256" key="3">
    <source>
        <dbReference type="ARBA" id="ARBA00012417"/>
    </source>
</evidence>
<dbReference type="NCBIfam" id="NF004397">
    <property type="entry name" value="PRK05755.1"/>
    <property type="match status" value="1"/>
</dbReference>
<keyword evidence="22" id="KW-1185">Reference proteome</keyword>
<dbReference type="InterPro" id="IPR002421">
    <property type="entry name" value="5-3_exonuclease"/>
</dbReference>
<dbReference type="InterPro" id="IPR020045">
    <property type="entry name" value="DNA_polI_H3TH"/>
</dbReference>
<evidence type="ECO:0000256" key="6">
    <source>
        <dbReference type="ARBA" id="ARBA00022695"/>
    </source>
</evidence>
<dbReference type="FunFam" id="1.10.150.20:FF:000003">
    <property type="entry name" value="DNA polymerase I"/>
    <property type="match status" value="1"/>
</dbReference>
<keyword evidence="7 17" id="KW-0235">DNA replication</keyword>
<dbReference type="Gene3D" id="1.10.150.20">
    <property type="entry name" value="5' to 3' exonuclease, C-terminal subdomain"/>
    <property type="match status" value="2"/>
</dbReference>
<evidence type="ECO:0000313" key="21">
    <source>
        <dbReference type="EMBL" id="VVC76898.1"/>
    </source>
</evidence>
<dbReference type="CDD" id="cd06139">
    <property type="entry name" value="DNA_polA_I_Ecoli_like_exo"/>
    <property type="match status" value="1"/>
</dbReference>
<evidence type="ECO:0000256" key="17">
    <source>
        <dbReference type="RuleBase" id="RU004460"/>
    </source>
</evidence>
<dbReference type="FunFam" id="1.10.150.20:FF:000002">
    <property type="entry name" value="DNA polymerase I"/>
    <property type="match status" value="1"/>
</dbReference>
<reference evidence="21 22" key="1">
    <citation type="submission" date="2019-08" db="EMBL/GenBank/DDBJ databases">
        <authorList>
            <person name="Guy L."/>
        </authorList>
    </citation>
    <scope>NUCLEOTIDE SEQUENCE [LARGE SCALE GENOMIC DNA]</scope>
    <source>
        <strain evidence="21 22">SGT-108</strain>
    </source>
</reference>
<dbReference type="InterPro" id="IPR002562">
    <property type="entry name" value="3'-5'_exonuclease_dom"/>
</dbReference>
<dbReference type="FunFam" id="1.20.1060.10:FF:000001">
    <property type="entry name" value="DNA polymerase I"/>
    <property type="match status" value="1"/>
</dbReference>
<sequence>MSAQNKPLVLVDGSSYLYRAFHALPALMNSKGFPTGAVYGMVNMLKRLIADYQPEYMAVVFDTKGKTFRDDLYPAYKATRTEMPGELAQQIEPIHEIIRAMGLPLIAVEGVEADDVIGTLAARATHNKIDCVISTGDKDLAQLVNKHITLINTMNNTTLDPAGVKEKFGVPPERIIDYLTLVGDTSDNVPGVPQVGPKTAAKWLNEYGSLDNIVAHAEKITGKAGDNLRASLEQLPLTRSLVTIKLDVDLPIQFDQLKIDSADKARLTELFREMEFKSWLAELLDETKNTHSDKYARYEIIRDETVFLEWVNQLSRSEIFAFDTETTSLDYMRADLVGVSFALAPGKAAYVPFGHDYPGAPGQLARNKVLSALKPVLENERIKKIGQNIKYDMEVLAKAGVTLRGAAFDTMLESYVKDSTGSNHSMDALALKYLGWRTITFEDVAGKGAKQLTFNQVDVEKAGIYAAEDADVTLQLHQALWPGISAEPGLKHIFEHIEMPLVPVLAQIERNGVLIDPVKLETQGRELQKRLLELEQEAFTAAGMSFNLNSPKQLQEVLFQKLKLPVLQKTPTGQASTADNVLQELALDYAMPQLIIEYRSLSKLMSTYTNRLVEQINPDTGRIHTSYNQTGTATGRLSSSEPNLQNIPIRTPEGRRIRQAFIAPRGCQLISADYSQIELRLMAHISEDPSLLNAFANNLDIHKATAAEVWGVALDAVTPEMRRDAKAINFGLIYGMSAFGLTRQLGIDRKNAQDYIDRYFARYPRVKAYMENTRSMAREKGYVETLWGRRLYLPDIHASQIPRQKAAERTAINAPLQGSAADIIKLAMIRIHHWLNESGVRAKMIMQVHDELVFEADEKDLSAIADQIRRHMTEAVSLRVPLLVSLGSGANWDDASAH</sequence>
<dbReference type="Proteomes" id="UP000324194">
    <property type="component" value="Chromosome 1"/>
</dbReference>
<dbReference type="Gene3D" id="3.30.70.370">
    <property type="match status" value="1"/>
</dbReference>
<dbReference type="EMBL" id="LR699119">
    <property type="protein sequence ID" value="VVC76898.1"/>
    <property type="molecule type" value="Genomic_DNA"/>
</dbReference>